<name>A0ABT2GAS7_9MICO</name>
<protein>
    <submittedName>
        <fullName evidence="1">Uncharacterized protein</fullName>
    </submittedName>
</protein>
<gene>
    <name evidence="1" type="ORF">NVV95_01530</name>
</gene>
<proteinExistence type="predicted"/>
<dbReference type="RefSeq" id="WP_259484774.1">
    <property type="nucleotide sequence ID" value="NZ_JANTEZ010000001.1"/>
</dbReference>
<dbReference type="Proteomes" id="UP001165580">
    <property type="component" value="Unassembled WGS sequence"/>
</dbReference>
<evidence type="ECO:0000313" key="2">
    <source>
        <dbReference type="Proteomes" id="UP001165580"/>
    </source>
</evidence>
<dbReference type="InterPro" id="IPR029063">
    <property type="entry name" value="SAM-dependent_MTases_sf"/>
</dbReference>
<keyword evidence="2" id="KW-1185">Reference proteome</keyword>
<dbReference type="SUPFAM" id="SSF53335">
    <property type="entry name" value="S-adenosyl-L-methionine-dependent methyltransferases"/>
    <property type="match status" value="1"/>
</dbReference>
<sequence>MPPSLDGYAEPFLDGGATAIAVLAEHPEVTATLVGQNPAVVEVWRVVQSDVESLIRSLRWVAERHSPAFFAGVRDRDLEPVAAAALSPAERAARYVYLRGTARPDARGDQPRVVTSAVAGVDGAGDPVVEYGRDTVPVDEAGLRMLARLLGERDVTIVAKPPFELLGDLREDDLLWVDAAQAQAQASAAAGADGRLGRELRSLVGSAVARGAAVLAPAHPLVEASGELAVVAQPADDVTLLGSAALRRALQR</sequence>
<organism evidence="1 2">
    <name type="scientific">Herbiconiux gentiana</name>
    <dbReference type="NCBI Taxonomy" id="2970912"/>
    <lineage>
        <taxon>Bacteria</taxon>
        <taxon>Bacillati</taxon>
        <taxon>Actinomycetota</taxon>
        <taxon>Actinomycetes</taxon>
        <taxon>Micrococcales</taxon>
        <taxon>Microbacteriaceae</taxon>
        <taxon>Herbiconiux</taxon>
    </lineage>
</organism>
<dbReference type="EMBL" id="JANTEZ010000001">
    <property type="protein sequence ID" value="MCS5713226.1"/>
    <property type="molecule type" value="Genomic_DNA"/>
</dbReference>
<accession>A0ABT2GAS7</accession>
<comment type="caution">
    <text evidence="1">The sequence shown here is derived from an EMBL/GenBank/DDBJ whole genome shotgun (WGS) entry which is preliminary data.</text>
</comment>
<reference evidence="1" key="1">
    <citation type="submission" date="2022-08" db="EMBL/GenBank/DDBJ databases">
        <authorList>
            <person name="Deng Y."/>
            <person name="Han X.-F."/>
            <person name="Zhang Y.-Q."/>
        </authorList>
    </citation>
    <scope>NUCLEOTIDE SEQUENCE</scope>
    <source>
        <strain evidence="1">CPCC 205716</strain>
    </source>
</reference>
<evidence type="ECO:0000313" key="1">
    <source>
        <dbReference type="EMBL" id="MCS5713226.1"/>
    </source>
</evidence>